<proteinExistence type="predicted"/>
<gene>
    <name evidence="3" type="ORF">B0I32_13130</name>
</gene>
<evidence type="ECO:0000313" key="3">
    <source>
        <dbReference type="EMBL" id="PRX52633.1"/>
    </source>
</evidence>
<evidence type="ECO:0000259" key="2">
    <source>
        <dbReference type="PROSITE" id="PS51977"/>
    </source>
</evidence>
<dbReference type="SMART" id="SM00773">
    <property type="entry name" value="WGR"/>
    <property type="match status" value="1"/>
</dbReference>
<keyword evidence="4" id="KW-1185">Reference proteome</keyword>
<dbReference type="SUPFAM" id="SSF142921">
    <property type="entry name" value="WGR domain-like"/>
    <property type="match status" value="1"/>
</dbReference>
<dbReference type="InterPro" id="IPR008893">
    <property type="entry name" value="WGR_domain"/>
</dbReference>
<feature type="region of interest" description="Disordered" evidence="1">
    <location>
        <begin position="66"/>
        <end position="86"/>
    </location>
</feature>
<dbReference type="Pfam" id="PF05406">
    <property type="entry name" value="WGR"/>
    <property type="match status" value="1"/>
</dbReference>
<dbReference type="InterPro" id="IPR036930">
    <property type="entry name" value="WGR_dom_sf"/>
</dbReference>
<protein>
    <submittedName>
        <fullName evidence="3">WGR domain-containing protein</fullName>
    </submittedName>
</protein>
<dbReference type="AlphaFoldDB" id="A0A2T0M5I3"/>
<evidence type="ECO:0000313" key="4">
    <source>
        <dbReference type="Proteomes" id="UP000238312"/>
    </source>
</evidence>
<reference evidence="3 4" key="1">
    <citation type="submission" date="2018-03" db="EMBL/GenBank/DDBJ databases">
        <title>Genomic Encyclopedia of Type Strains, Phase III (KMG-III): the genomes of soil and plant-associated and newly described type strains.</title>
        <authorList>
            <person name="Whitman W."/>
        </authorList>
    </citation>
    <scope>NUCLEOTIDE SEQUENCE [LARGE SCALE GENOMIC DNA]</scope>
    <source>
        <strain evidence="3 4">CGMCC 4.7104</strain>
    </source>
</reference>
<dbReference type="PANTHER" id="PTHR30634">
    <property type="entry name" value="OUTER MEMBRANE LOLAB LIPOPROTEIN INSERTION APPARATUS"/>
    <property type="match status" value="1"/>
</dbReference>
<sequence>MGVERALTFVGGGSAKFWEVRQDGAELHIRYGRLGAAGQAQVKSFGSDAAATTAAEKLVAEKLRKGYTETTSSPQVAKSPVVAGSAEDENRLTFPPAWLRVLHPRRGGAKVSVPPPDASAPAKLAAELDNRRKVLADTVAKCRERELAAGAEAYLAGEPDSTPLGAAVVAMAVAGLLPWNESAILDLFADTWLIERGPVFAAVAVTELASLNHVYDEDAWVVRRLDDGEVPDHWSPTGQIDAGSAPCWPSRPTPRTPRSSRRWR</sequence>
<evidence type="ECO:0000256" key="1">
    <source>
        <dbReference type="SAM" id="MobiDB-lite"/>
    </source>
</evidence>
<dbReference type="Gene3D" id="2.20.140.10">
    <property type="entry name" value="WGR domain"/>
    <property type="match status" value="1"/>
</dbReference>
<feature type="domain" description="WGR" evidence="2">
    <location>
        <begin position="1"/>
        <end position="80"/>
    </location>
</feature>
<dbReference type="PANTHER" id="PTHR30634:SF13">
    <property type="entry name" value="PROTEIN YEHF"/>
    <property type="match status" value="1"/>
</dbReference>
<dbReference type="InterPro" id="IPR050458">
    <property type="entry name" value="LolB"/>
</dbReference>
<name>A0A2T0M5I3_9ACTN</name>
<dbReference type="PROSITE" id="PS51977">
    <property type="entry name" value="WGR"/>
    <property type="match status" value="1"/>
</dbReference>
<dbReference type="RefSeq" id="WP_219912419.1">
    <property type="nucleotide sequence ID" value="NZ_PVNG01000031.1"/>
</dbReference>
<comment type="caution">
    <text evidence="3">The sequence shown here is derived from an EMBL/GenBank/DDBJ whole genome shotgun (WGS) entry which is preliminary data.</text>
</comment>
<accession>A0A2T0M5I3</accession>
<dbReference type="Proteomes" id="UP000238312">
    <property type="component" value="Unassembled WGS sequence"/>
</dbReference>
<dbReference type="CDD" id="cd07996">
    <property type="entry name" value="WGR_MMR_like"/>
    <property type="match status" value="1"/>
</dbReference>
<dbReference type="InterPro" id="IPR049809">
    <property type="entry name" value="YehF/YfeS-like_WGR"/>
</dbReference>
<organism evidence="3 4">
    <name type="scientific">Nonomuraea fuscirosea</name>
    <dbReference type="NCBI Taxonomy" id="1291556"/>
    <lineage>
        <taxon>Bacteria</taxon>
        <taxon>Bacillati</taxon>
        <taxon>Actinomycetota</taxon>
        <taxon>Actinomycetes</taxon>
        <taxon>Streptosporangiales</taxon>
        <taxon>Streptosporangiaceae</taxon>
        <taxon>Nonomuraea</taxon>
    </lineage>
</organism>
<feature type="region of interest" description="Disordered" evidence="1">
    <location>
        <begin position="232"/>
        <end position="264"/>
    </location>
</feature>
<dbReference type="EMBL" id="PVNG01000031">
    <property type="protein sequence ID" value="PRX52633.1"/>
    <property type="molecule type" value="Genomic_DNA"/>
</dbReference>